<name>A0A0H3FHG8_RAHSY</name>
<dbReference type="KEGG" id="rah:Rahaq_2713"/>
<evidence type="ECO:0000313" key="2">
    <source>
        <dbReference type="EMBL" id="ADW74317.1"/>
    </source>
</evidence>
<gene>
    <name evidence="2" type="ordered locus">Rahaq_2713</name>
</gene>
<dbReference type="Pfam" id="PF00364">
    <property type="entry name" value="Biotin_lipoyl"/>
    <property type="match status" value="1"/>
</dbReference>
<protein>
    <submittedName>
        <fullName evidence="2">Biotin/lipoyl attachment domain-containing protein</fullName>
    </submittedName>
</protein>
<proteinExistence type="predicted"/>
<dbReference type="Gene3D" id="2.40.50.100">
    <property type="match status" value="1"/>
</dbReference>
<dbReference type="InterPro" id="IPR000089">
    <property type="entry name" value="Biotin_lipoyl"/>
</dbReference>
<feature type="domain" description="Lipoyl-binding" evidence="1">
    <location>
        <begin position="86"/>
        <end position="139"/>
    </location>
</feature>
<dbReference type="OrthoDB" id="6432902at2"/>
<reference evidence="2 3" key="2">
    <citation type="journal article" date="2012" name="J. Bacteriol.">
        <title>Complete Genome Sequence of Rahnella sp. Strain Y9602, a Gammaproteobacterium Isolate from Metal- and Radionuclide-Contaminated Soil.</title>
        <authorList>
            <person name="Martinez R.J."/>
            <person name="Bruce D."/>
            <person name="Detter C."/>
            <person name="Goodwin L.A."/>
            <person name="Han J."/>
            <person name="Han C.S."/>
            <person name="Held B."/>
            <person name="Land M.L."/>
            <person name="Mikhailova N."/>
            <person name="Nolan M."/>
            <person name="Pennacchio L."/>
            <person name="Pitluck S."/>
            <person name="Tapia R."/>
            <person name="Woyke T."/>
            <person name="Sobecky P.A."/>
        </authorList>
    </citation>
    <scope>NUCLEOTIDE SEQUENCE [LARGE SCALE GENOMIC DNA]</scope>
    <source>
        <strain evidence="2 3">Y9602</strain>
    </source>
</reference>
<dbReference type="CDD" id="cd06850">
    <property type="entry name" value="biotinyl_domain"/>
    <property type="match status" value="1"/>
</dbReference>
<dbReference type="eggNOG" id="COG0511">
    <property type="taxonomic scope" value="Bacteria"/>
</dbReference>
<sequence>MEKKAPALSELRAIARKMRKSGLSQIELSGNSFRVSMKYAPVSPAILPCRRPDETPALPALSAPDAVCAPFPGIVLLQHPLNKIPFTQPGEKVGKDALLGLLKVGVIYLPLRSPVQGVVASLSVEDGDCVEYGAEIFTLRREELAA</sequence>
<organism evidence="2 3">
    <name type="scientific">Rahnella sp. (strain Y9602)</name>
    <dbReference type="NCBI Taxonomy" id="2703885"/>
    <lineage>
        <taxon>Bacteria</taxon>
        <taxon>Pseudomonadati</taxon>
        <taxon>Pseudomonadota</taxon>
        <taxon>Gammaproteobacteria</taxon>
        <taxon>Enterobacterales</taxon>
        <taxon>Yersiniaceae</taxon>
        <taxon>Rahnella</taxon>
    </lineage>
</organism>
<dbReference type="Proteomes" id="UP000007257">
    <property type="component" value="Chromosome"/>
</dbReference>
<dbReference type="HOGENOM" id="CLU_016733_6_1_6"/>
<evidence type="ECO:0000259" key="1">
    <source>
        <dbReference type="Pfam" id="PF00364"/>
    </source>
</evidence>
<dbReference type="SUPFAM" id="SSF51230">
    <property type="entry name" value="Single hybrid motif"/>
    <property type="match status" value="1"/>
</dbReference>
<dbReference type="AlphaFoldDB" id="A0A0H3FHG8"/>
<dbReference type="RefSeq" id="WP_013576016.1">
    <property type="nucleotide sequence ID" value="NC_015061.1"/>
</dbReference>
<accession>A0A0H3FHG8</accession>
<reference evidence="3" key="1">
    <citation type="submission" date="2011-01" db="EMBL/GenBank/DDBJ databases">
        <title>Complete sequence of chromosome of Rahnella sp. Y9602.</title>
        <authorList>
            <consortium name="US DOE Joint Genome Institute"/>
            <person name="Lucas S."/>
            <person name="Copeland A."/>
            <person name="Lapidus A."/>
            <person name="Cheng J.-F."/>
            <person name="Goodwin L."/>
            <person name="Pitluck S."/>
            <person name="Lu M."/>
            <person name="Detter J.C."/>
            <person name="Han C."/>
            <person name="Tapia R."/>
            <person name="Land M."/>
            <person name="Hauser L."/>
            <person name="Kyrpides N."/>
            <person name="Ivanova N."/>
            <person name="Ovchinnikova G."/>
            <person name="Pagani I."/>
            <person name="Sobecky P.A."/>
            <person name="Martinez R.J."/>
            <person name="Woyke T."/>
        </authorList>
    </citation>
    <scope>NUCLEOTIDE SEQUENCE [LARGE SCALE GENOMIC DNA]</scope>
    <source>
        <strain evidence="3">Y9602</strain>
    </source>
</reference>
<evidence type="ECO:0000313" key="3">
    <source>
        <dbReference type="Proteomes" id="UP000007257"/>
    </source>
</evidence>
<dbReference type="EMBL" id="CP002505">
    <property type="protein sequence ID" value="ADW74317.1"/>
    <property type="molecule type" value="Genomic_DNA"/>
</dbReference>
<dbReference type="InterPro" id="IPR011053">
    <property type="entry name" value="Single_hybrid_motif"/>
</dbReference>